<name>A0A4U0P1E1_9SPHI</name>
<dbReference type="GO" id="GO:0009279">
    <property type="term" value="C:cell outer membrane"/>
    <property type="evidence" value="ECO:0007669"/>
    <property type="project" value="UniProtKB-SubCell"/>
</dbReference>
<keyword evidence="3" id="KW-0732">Signal</keyword>
<comment type="caution">
    <text evidence="8">The sequence shown here is derived from an EMBL/GenBank/DDBJ whole genome shotgun (WGS) entry which is preliminary data.</text>
</comment>
<evidence type="ECO:0000256" key="1">
    <source>
        <dbReference type="ARBA" id="ARBA00004442"/>
    </source>
</evidence>
<dbReference type="EMBL" id="SUME01000003">
    <property type="protein sequence ID" value="TJZ61067.1"/>
    <property type="molecule type" value="Genomic_DNA"/>
</dbReference>
<reference evidence="8 9" key="1">
    <citation type="submission" date="2019-04" db="EMBL/GenBank/DDBJ databases">
        <title>Sphingobacterium olei sp. nov., isolated from oil-contaminated soil.</title>
        <authorList>
            <person name="Liu B."/>
        </authorList>
    </citation>
    <scope>NUCLEOTIDE SEQUENCE [LARGE SCALE GENOMIC DNA]</scope>
    <source>
        <strain evidence="8 9">HAL-9</strain>
    </source>
</reference>
<accession>A0A4U0P1E1</accession>
<dbReference type="AlphaFoldDB" id="A0A4U0P1E1"/>
<comment type="similarity">
    <text evidence="2">Belongs to the SusD family.</text>
</comment>
<keyword evidence="5" id="KW-0998">Cell outer membrane</keyword>
<dbReference type="Gene3D" id="2.20.20.130">
    <property type="match status" value="1"/>
</dbReference>
<dbReference type="RefSeq" id="WP_136900727.1">
    <property type="nucleotide sequence ID" value="NZ_SUME01000003.1"/>
</dbReference>
<organism evidence="8 9">
    <name type="scientific">Sphingobacterium olei</name>
    <dbReference type="NCBI Taxonomy" id="2571155"/>
    <lineage>
        <taxon>Bacteria</taxon>
        <taxon>Pseudomonadati</taxon>
        <taxon>Bacteroidota</taxon>
        <taxon>Sphingobacteriia</taxon>
        <taxon>Sphingobacteriales</taxon>
        <taxon>Sphingobacteriaceae</taxon>
        <taxon>Sphingobacterium</taxon>
    </lineage>
</organism>
<keyword evidence="9" id="KW-1185">Reference proteome</keyword>
<sequence>MKAYRNYIHIGVVTYILLFASCDKWLDVAPQTQIEAERVFEKESGFQDALTGVYVKMTNEQLYGRELTFGMVDGLGGQFNGQTSANQYYSTVNYDYDEENFISKSGDLFENSYNTIANINTLIDQINEKGSGLFSGVNYHVIRGEAYGLRALLHFDLVRLYGSSIASNGETELALPYMDAVGTVPKERLTTRAFLNRVIADLDIATEELRGYDPIVPTNAANASVYLRDRTFKLNYYAVRALQARVLLYAGDKVGALAAAREVIESNVFGWTPSSEIATFDESNRNKIFTQELIFCLNISNMATVTSPFYDPEVSGNLLARSPYEYESLFDPVDYRFVYLTRFNESIWRRYSTKLIQNGSTAFSNRMPILRKSELYYIAAECLSDTDPTASVAYLDEVRRHRNLLDELSPTLTSDQIEAQIRLEYRREFIGEGQLFYYYKRKNASQIDGVYVTMNEETYVLPLPDREIFYGQ</sequence>
<comment type="subcellular location">
    <subcellularLocation>
        <location evidence="1">Cell outer membrane</location>
    </subcellularLocation>
</comment>
<evidence type="ECO:0000313" key="8">
    <source>
        <dbReference type="EMBL" id="TJZ61067.1"/>
    </source>
</evidence>
<evidence type="ECO:0000313" key="9">
    <source>
        <dbReference type="Proteomes" id="UP000306808"/>
    </source>
</evidence>
<keyword evidence="4" id="KW-0472">Membrane</keyword>
<feature type="domain" description="SusD-like N-terminal" evidence="7">
    <location>
        <begin position="24"/>
        <end position="207"/>
    </location>
</feature>
<dbReference type="InterPro" id="IPR012944">
    <property type="entry name" value="SusD_RagB_dom"/>
</dbReference>
<feature type="domain" description="RagB/SusD" evidence="6">
    <location>
        <begin position="353"/>
        <end position="448"/>
    </location>
</feature>
<dbReference type="Proteomes" id="UP000306808">
    <property type="component" value="Unassembled WGS sequence"/>
</dbReference>
<evidence type="ECO:0000259" key="6">
    <source>
        <dbReference type="Pfam" id="PF07980"/>
    </source>
</evidence>
<dbReference type="Gene3D" id="1.25.40.900">
    <property type="match status" value="1"/>
</dbReference>
<dbReference type="InterPro" id="IPR033985">
    <property type="entry name" value="SusD-like_N"/>
</dbReference>
<evidence type="ECO:0000256" key="3">
    <source>
        <dbReference type="ARBA" id="ARBA00022729"/>
    </source>
</evidence>
<evidence type="ECO:0000256" key="4">
    <source>
        <dbReference type="ARBA" id="ARBA00023136"/>
    </source>
</evidence>
<gene>
    <name evidence="8" type="ORF">FAZ15_07595</name>
</gene>
<proteinExistence type="inferred from homology"/>
<protein>
    <submittedName>
        <fullName evidence="8">RagB/SusD family nutrient uptake outer membrane protein</fullName>
    </submittedName>
</protein>
<dbReference type="OrthoDB" id="1097962at2"/>
<dbReference type="InterPro" id="IPR011990">
    <property type="entry name" value="TPR-like_helical_dom_sf"/>
</dbReference>
<dbReference type="PROSITE" id="PS51257">
    <property type="entry name" value="PROKAR_LIPOPROTEIN"/>
    <property type="match status" value="1"/>
</dbReference>
<evidence type="ECO:0000256" key="2">
    <source>
        <dbReference type="ARBA" id="ARBA00006275"/>
    </source>
</evidence>
<dbReference type="Gene3D" id="1.25.40.390">
    <property type="match status" value="1"/>
</dbReference>
<dbReference type="Pfam" id="PF14322">
    <property type="entry name" value="SusD-like_3"/>
    <property type="match status" value="1"/>
</dbReference>
<evidence type="ECO:0000259" key="7">
    <source>
        <dbReference type="Pfam" id="PF14322"/>
    </source>
</evidence>
<dbReference type="Pfam" id="PF07980">
    <property type="entry name" value="SusD_RagB"/>
    <property type="match status" value="1"/>
</dbReference>
<evidence type="ECO:0000256" key="5">
    <source>
        <dbReference type="ARBA" id="ARBA00023237"/>
    </source>
</evidence>
<dbReference type="SUPFAM" id="SSF48452">
    <property type="entry name" value="TPR-like"/>
    <property type="match status" value="1"/>
</dbReference>